<evidence type="ECO:0000313" key="7">
    <source>
        <dbReference type="EMBL" id="ANZ59301.1"/>
    </source>
</evidence>
<dbReference type="Proteomes" id="UP000093346">
    <property type="component" value="Chromosome"/>
</dbReference>
<evidence type="ECO:0000256" key="5">
    <source>
        <dbReference type="ARBA" id="ARBA00023004"/>
    </source>
</evidence>
<keyword evidence="4 6" id="KW-0648">Protein biosynthesis</keyword>
<feature type="binding site" evidence="6">
    <location>
        <position position="160"/>
    </location>
    <ligand>
        <name>Fe cation</name>
        <dbReference type="ChEBI" id="CHEBI:24875"/>
    </ligand>
</feature>
<feature type="binding site" evidence="6">
    <location>
        <position position="113"/>
    </location>
    <ligand>
        <name>Fe cation</name>
        <dbReference type="ChEBI" id="CHEBI:24875"/>
    </ligand>
</feature>
<evidence type="ECO:0000256" key="4">
    <source>
        <dbReference type="ARBA" id="ARBA00022917"/>
    </source>
</evidence>
<sequence length="186" mass="20899">MYLMKDITRDGNPVLRKQAETVKFPLSKEDRELGQNMMKYLEVSQDPEQCKKYHLRAGVGLAAPQVGVSKLMAAVLTPPEEDGKESPFKAIMVNPVIVSNSVQPAALTVGEGCLSVDKDIPGYVPRSDRVTIKYQDLDGNEHKVRLKHYPAIIVQHEIDHLHGTLFYDHIDTENPFSQAENEIFID</sequence>
<dbReference type="InterPro" id="IPR036821">
    <property type="entry name" value="Peptide_deformylase_sf"/>
</dbReference>
<proteinExistence type="inferred from homology"/>
<comment type="function">
    <text evidence="6">Removes the formyl group from the N-terminal Met of newly synthesized proteins. Requires at least a dipeptide for an efficient rate of reaction. N-terminal L-methionine is a prerequisite for activity but the enzyme has broad specificity at other positions.</text>
</comment>
<dbReference type="GO" id="GO:0006412">
    <property type="term" value="P:translation"/>
    <property type="evidence" value="ECO:0007669"/>
    <property type="project" value="UniProtKB-UniRule"/>
</dbReference>
<dbReference type="EMBL" id="CP014907">
    <property type="protein sequence ID" value="ANZ59301.1"/>
    <property type="molecule type" value="Genomic_DNA"/>
</dbReference>
<keyword evidence="3 6" id="KW-0378">Hydrolase</keyword>
<dbReference type="InterPro" id="IPR023635">
    <property type="entry name" value="Peptide_deformylase"/>
</dbReference>
<dbReference type="HAMAP" id="MF_00163">
    <property type="entry name" value="Pep_deformylase"/>
    <property type="match status" value="1"/>
</dbReference>
<feature type="active site" evidence="6">
    <location>
        <position position="157"/>
    </location>
</feature>
<dbReference type="GeneID" id="61250129"/>
<comment type="cofactor">
    <cofactor evidence="6">
        <name>Fe(2+)</name>
        <dbReference type="ChEBI" id="CHEBI:29033"/>
    </cofactor>
    <text evidence="6">Binds 1 Fe(2+) ion.</text>
</comment>
<dbReference type="GO" id="GO:0046872">
    <property type="term" value="F:metal ion binding"/>
    <property type="evidence" value="ECO:0007669"/>
    <property type="project" value="UniProtKB-KW"/>
</dbReference>
<gene>
    <name evidence="6 7" type="primary">def</name>
    <name evidence="7" type="ORF">AYR59_04430</name>
</gene>
<dbReference type="Gene3D" id="3.90.45.10">
    <property type="entry name" value="Peptide deformylase"/>
    <property type="match status" value="1"/>
</dbReference>
<feature type="binding site" evidence="6">
    <location>
        <position position="156"/>
    </location>
    <ligand>
        <name>Fe cation</name>
        <dbReference type="ChEBI" id="CHEBI:24875"/>
    </ligand>
</feature>
<evidence type="ECO:0000256" key="3">
    <source>
        <dbReference type="ARBA" id="ARBA00022801"/>
    </source>
</evidence>
<dbReference type="PANTHER" id="PTHR10458:SF8">
    <property type="entry name" value="PEPTIDE DEFORMYLASE 2"/>
    <property type="match status" value="1"/>
</dbReference>
<dbReference type="Pfam" id="PF01327">
    <property type="entry name" value="Pep_deformylase"/>
    <property type="match status" value="1"/>
</dbReference>
<evidence type="ECO:0000256" key="6">
    <source>
        <dbReference type="HAMAP-Rule" id="MF_00163"/>
    </source>
</evidence>
<dbReference type="GO" id="GO:0042586">
    <property type="term" value="F:peptide deformylase activity"/>
    <property type="evidence" value="ECO:0007669"/>
    <property type="project" value="UniProtKB-UniRule"/>
</dbReference>
<evidence type="ECO:0000256" key="1">
    <source>
        <dbReference type="ARBA" id="ARBA00010759"/>
    </source>
</evidence>
<dbReference type="EC" id="3.5.1.88" evidence="6"/>
<keyword evidence="2 6" id="KW-0479">Metal-binding</keyword>
<reference evidence="7 8" key="1">
    <citation type="submission" date="2016-03" db="EMBL/GenBank/DDBJ databases">
        <title>Pediococcus and Lactobacillus from brewery environment - whole genome sequencing and assembly.</title>
        <authorList>
            <person name="Behr J."/>
            <person name="Geissler A.J."/>
            <person name="Vogel R.F."/>
        </authorList>
    </citation>
    <scope>NUCLEOTIDE SEQUENCE [LARGE SCALE GENOMIC DNA]</scope>
    <source>
        <strain evidence="7 8">TMW 1.481</strain>
    </source>
</reference>
<keyword evidence="5 6" id="KW-0408">Iron</keyword>
<evidence type="ECO:0000256" key="2">
    <source>
        <dbReference type="ARBA" id="ARBA00022723"/>
    </source>
</evidence>
<dbReference type="PRINTS" id="PR01576">
    <property type="entry name" value="PDEFORMYLASE"/>
</dbReference>
<name>A0AB33BKX4_9LACO</name>
<organism evidence="7 8">
    <name type="scientific">Fructilactobacillus lindneri</name>
    <dbReference type="NCBI Taxonomy" id="53444"/>
    <lineage>
        <taxon>Bacteria</taxon>
        <taxon>Bacillati</taxon>
        <taxon>Bacillota</taxon>
        <taxon>Bacilli</taxon>
        <taxon>Lactobacillales</taxon>
        <taxon>Lactobacillaceae</taxon>
        <taxon>Fructilactobacillus</taxon>
    </lineage>
</organism>
<dbReference type="CDD" id="cd00487">
    <property type="entry name" value="Pep_deformylase"/>
    <property type="match status" value="1"/>
</dbReference>
<accession>A0AB33BKX4</accession>
<dbReference type="PANTHER" id="PTHR10458">
    <property type="entry name" value="PEPTIDE DEFORMYLASE"/>
    <property type="match status" value="1"/>
</dbReference>
<dbReference type="NCBIfam" id="TIGR00079">
    <property type="entry name" value="pept_deformyl"/>
    <property type="match status" value="1"/>
</dbReference>
<comment type="catalytic activity">
    <reaction evidence="6">
        <text>N-terminal N-formyl-L-methionyl-[peptide] + H2O = N-terminal L-methionyl-[peptide] + formate</text>
        <dbReference type="Rhea" id="RHEA:24420"/>
        <dbReference type="Rhea" id="RHEA-COMP:10639"/>
        <dbReference type="Rhea" id="RHEA-COMP:10640"/>
        <dbReference type="ChEBI" id="CHEBI:15377"/>
        <dbReference type="ChEBI" id="CHEBI:15740"/>
        <dbReference type="ChEBI" id="CHEBI:49298"/>
        <dbReference type="ChEBI" id="CHEBI:64731"/>
        <dbReference type="EC" id="3.5.1.88"/>
    </reaction>
</comment>
<evidence type="ECO:0000313" key="8">
    <source>
        <dbReference type="Proteomes" id="UP000093346"/>
    </source>
</evidence>
<dbReference type="KEGG" id="lle:AYR59_04430"/>
<dbReference type="RefSeq" id="WP_054646672.1">
    <property type="nucleotide sequence ID" value="NZ_CP014872.1"/>
</dbReference>
<comment type="similarity">
    <text evidence="1 6">Belongs to the polypeptide deformylase family.</text>
</comment>
<protein>
    <recommendedName>
        <fullName evidence="6">Peptide deformylase</fullName>
        <shortName evidence="6">PDF</shortName>
        <ecNumber evidence="6">3.5.1.88</ecNumber>
    </recommendedName>
    <alternativeName>
        <fullName evidence="6">Polypeptide deformylase</fullName>
    </alternativeName>
</protein>
<dbReference type="PIRSF" id="PIRSF004749">
    <property type="entry name" value="Pep_def"/>
    <property type="match status" value="1"/>
</dbReference>
<dbReference type="SUPFAM" id="SSF56420">
    <property type="entry name" value="Peptide deformylase"/>
    <property type="match status" value="1"/>
</dbReference>
<dbReference type="AlphaFoldDB" id="A0AB33BKX4"/>
<dbReference type="FunFam" id="3.90.45.10:FF:000002">
    <property type="entry name" value="Peptide deformylase"/>
    <property type="match status" value="1"/>
</dbReference>